<evidence type="ECO:0000256" key="3">
    <source>
        <dbReference type="ARBA" id="ARBA00022679"/>
    </source>
</evidence>
<accession>M1W2W0</accession>
<dbReference type="Proteomes" id="UP000016801">
    <property type="component" value="Unassembled WGS sequence"/>
</dbReference>
<comment type="caution">
    <text evidence="14">The sequence shown here is derived from an EMBL/GenBank/DDBJ whole genome shotgun (WGS) entry which is preliminary data.</text>
</comment>
<dbReference type="CDD" id="cd09274">
    <property type="entry name" value="RNase_HI_RT_Ty3"/>
    <property type="match status" value="1"/>
</dbReference>
<evidence type="ECO:0000259" key="11">
    <source>
        <dbReference type="PROSITE" id="PS50013"/>
    </source>
</evidence>
<evidence type="ECO:0000256" key="2">
    <source>
        <dbReference type="ARBA" id="ARBA00011353"/>
    </source>
</evidence>
<feature type="domain" description="Reverse transcriptase" evidence="12">
    <location>
        <begin position="576"/>
        <end position="756"/>
    </location>
</feature>
<feature type="region of interest" description="Disordered" evidence="10">
    <location>
        <begin position="1031"/>
        <end position="1089"/>
    </location>
</feature>
<dbReference type="Gene3D" id="2.40.50.40">
    <property type="match status" value="1"/>
</dbReference>
<evidence type="ECO:0000256" key="6">
    <source>
        <dbReference type="ARBA" id="ARBA00022759"/>
    </source>
</evidence>
<evidence type="ECO:0000259" key="12">
    <source>
        <dbReference type="PROSITE" id="PS50878"/>
    </source>
</evidence>
<dbReference type="InterPro" id="IPR001584">
    <property type="entry name" value="Integrase_cat-core"/>
</dbReference>
<evidence type="ECO:0000256" key="8">
    <source>
        <dbReference type="ARBA" id="ARBA00023128"/>
    </source>
</evidence>
<sequence>MADTTDTTGTAGPASPADPTTPPKNLFSAYPAWDGAADSFENWLLTITARLRDPGMRSYLGSPCHVCTTLFSRIPSARQAECAAYIRARVPDGASLDEDASLPPFVIQDYVEVLRDAFLPKGIAARALQKVYAIRQGPAQPLALFMGEFVAWCTRAGSLAPTGSARVSTNKMALNFTIRDAAATRGYASDTDFEVYSKALLQLATEREQMPQFLSMKGSKTSLYIDVHNIATYVSLSGAPVPAQAPAPSPAPVPSLPAPRMDLDGDTVMGGVNAVSTVTDVVAQIAALASQIAALQSNGSGRREALEEDCALDLDKPPTTEEITKAKSSLDSRPFLVDCLINNHFMLSALFDTGCLPYTAISDSLVKRHHLPRIPVESRELKLAKDDNHSHPIDSITYFNLDINGRRERIFGYVIKDLHYDLILGKGWAEANHVVYKAGKRLLRIGNGPTRINVREAGWMNRPAVHERTKHIRDATVVSARLFKALAERAHRREEVMQLCSVSISDINKALDKLAESKQPMTLTEIRARLPPQVLPENAPAFLEDPPGDLQPPHGPLYDMSHEELLVLRATLTDLLDKGWIRASASPASSPVLFARKPGGGLRFCVDYRGLNAITSKDRYPLPLIRETLRQLAKALHLTKLDVRTAFHRMRMAAGEEWKTTFRTRQGSFEWLVCPFGLTGAPAHFQRWINTVLGDALDVFCSAYMDDVIIYTDGDEDDHFAKVNLVLSRMLAAGLNIDLAKCAFNVTEIKYLGFIVETGVGIKVDPEKVEAISAWEEPTNASAVRSFLGFANFYREFAPQFADIAAPLTELTRRGKLWRWDEVHQTAFDRMKEILVCAPVLAMYDPELETIVEADSSGYGLGGVVSQVGQDDLLRPIGFYSRKLTAAEINYQIHDKELLSIISTVKHFRGELRSCQKTFTILSDHRNLQYFMTTRMLSERQIRWAEELSYYNFTIKFRAGKDSEKPDFLSRRDQVMPKDASDERLSKRKFQLIRDRWLTPPMVTKETIQGDICAVLQISAVRTRAALRASASTPLPLPPSPAPAPADGDEVSPPTPSDASSPALIDVPSLTPGAPPDPDTPTSAPDTLRPAQGAAIFDDFEMQTLWDRAVSMDPVYRASHAAVHRGDRSLPTELDHKVQMPDCSFDERGALCYRNAVWVPDHEPLRTALIQRTHDSYITGHPGRDATLAILARGYFWPQQYLAVRQFVRNCAVCNRSKVTRQQGRGLLRPLPVPDRFHSEIAIDFMTELPAENDGDPRFLMVISDRLLHSVTLEAMTTMDAEACAKVFVNSHWRFHGFPAALTSDRGSNWTGRFWRRLCHLVGIEQRLSTAFHPQTDGATERWNQEVLAVLRAFISYSQTDWPQLLPCVQLALANRDNARTGMSAFYLTHGYHLDPIQQAHSQASPATKDPQARANAFVSRLYEGQEIAKAAMVTAQQIMESQANRKRRPAEQLRVGDRVWLNLRNVTTPQLKKKLAWTQAKYRVTKIIAPDVYELDVPSSIHNRFFVDILRRDPGDPLPSQVTDDAQPPPMSDGLLPDDEAPMYAVERILRAGPWKGTRGMLVKWAGYKEPSWTYRANLTLTDAFREFVQRYGEGDDVGEAGTGGYTGSTGKKRKGRAIPLLQNIELQSSEITEDYADDPGEGGFAMIAGTPYFKAVSMRITRYALAKTVPQLDYARAELDKQRRDAGYQFTRCKGRHTSSLGLVAVTAGGMIGNMEIRSGGTADRAMREDSVGGAVTALLLLSRRSNSLAHDDCHAGEVS</sequence>
<evidence type="ECO:0000256" key="7">
    <source>
        <dbReference type="ARBA" id="ARBA00022884"/>
    </source>
</evidence>
<dbReference type="OrthoDB" id="4928101at2759"/>
<feature type="domain" description="Integrase catalytic" evidence="13">
    <location>
        <begin position="1228"/>
        <end position="1404"/>
    </location>
</feature>
<proteinExistence type="predicted"/>
<evidence type="ECO:0000259" key="13">
    <source>
        <dbReference type="PROSITE" id="PS50994"/>
    </source>
</evidence>
<keyword evidence="15" id="KW-1185">Reference proteome</keyword>
<dbReference type="FunFam" id="3.30.70.270:FF:000020">
    <property type="entry name" value="Transposon Tf2-6 polyprotein-like Protein"/>
    <property type="match status" value="1"/>
</dbReference>
<protein>
    <submittedName>
        <fullName evidence="14">Uncharacterized protein</fullName>
    </submittedName>
</protein>
<comment type="subcellular location">
    <subcellularLocation>
        <location evidence="1">Mitochondrion</location>
    </subcellularLocation>
</comment>
<evidence type="ECO:0000256" key="10">
    <source>
        <dbReference type="SAM" id="MobiDB-lite"/>
    </source>
</evidence>
<dbReference type="SUPFAM" id="SSF54160">
    <property type="entry name" value="Chromo domain-like"/>
    <property type="match status" value="1"/>
</dbReference>
<dbReference type="Gene3D" id="1.10.340.70">
    <property type="match status" value="1"/>
</dbReference>
<dbReference type="Gene3D" id="3.10.10.10">
    <property type="entry name" value="HIV Type 1 Reverse Transcriptase, subunit A, domain 1"/>
    <property type="match status" value="1"/>
</dbReference>
<dbReference type="InterPro" id="IPR016197">
    <property type="entry name" value="Chromo-like_dom_sf"/>
</dbReference>
<dbReference type="eggNOG" id="KOG0017">
    <property type="taxonomic scope" value="Eukaryota"/>
</dbReference>
<dbReference type="Gene3D" id="3.30.70.270">
    <property type="match status" value="2"/>
</dbReference>
<keyword evidence="4" id="KW-0548">Nucleotidyltransferase</keyword>
<evidence type="ECO:0000256" key="9">
    <source>
        <dbReference type="ARBA" id="ARBA00023268"/>
    </source>
</evidence>
<dbReference type="HOGENOM" id="CLU_000384_13_0_1"/>
<dbReference type="InterPro" id="IPR000953">
    <property type="entry name" value="Chromo/chromo_shadow_dom"/>
</dbReference>
<keyword evidence="8" id="KW-0496">Mitochondrion</keyword>
<dbReference type="CDD" id="cd00303">
    <property type="entry name" value="retropepsin_like"/>
    <property type="match status" value="1"/>
</dbReference>
<feature type="compositionally biased region" description="Pro residues" evidence="10">
    <location>
        <begin position="1035"/>
        <end position="1044"/>
    </location>
</feature>
<dbReference type="STRING" id="1111077.M1W2W0"/>
<feature type="compositionally biased region" description="Low complexity" evidence="10">
    <location>
        <begin position="1"/>
        <end position="18"/>
    </location>
</feature>
<dbReference type="GO" id="GO:0003723">
    <property type="term" value="F:RNA binding"/>
    <property type="evidence" value="ECO:0007669"/>
    <property type="project" value="UniProtKB-KW"/>
</dbReference>
<dbReference type="PANTHER" id="PTHR37984:SF5">
    <property type="entry name" value="PROTEIN NYNRIN-LIKE"/>
    <property type="match status" value="1"/>
</dbReference>
<keyword evidence="5" id="KW-0540">Nuclease</keyword>
<reference evidence="14 15" key="1">
    <citation type="journal article" date="2013" name="PLoS Genet.">
        <title>Plant-symbiotic fungi as chemical engineers: Multi-genome analysis of the Clavicipitaceae reveals dynamics of alkaloid loci.</title>
        <authorList>
            <person name="Schardl C.L."/>
            <person name="Young C.A."/>
            <person name="Hesse U."/>
            <person name="Amyotte S.G."/>
            <person name="Andreeva K."/>
            <person name="Calie P.J."/>
            <person name="Fleetwood D.J."/>
            <person name="Haws D.C."/>
            <person name="Moore N."/>
            <person name="Oeser B."/>
            <person name="Panaccione D.G."/>
            <person name="Schweri K.K."/>
            <person name="Voisey C.R."/>
            <person name="Farman M.L."/>
            <person name="Jaromczyk J.W."/>
            <person name="Roe B.A."/>
            <person name="O'Sullivan D.M."/>
            <person name="Scott B."/>
            <person name="Tudzynski P."/>
            <person name="An Z."/>
            <person name="Arnaoudova E.G."/>
            <person name="Bullock C.T."/>
            <person name="Charlton N.D."/>
            <person name="Chen L."/>
            <person name="Cox M."/>
            <person name="Dinkins R.D."/>
            <person name="Florea S."/>
            <person name="Glenn A.E."/>
            <person name="Gordon A."/>
            <person name="Gueldener U."/>
            <person name="Harris D.R."/>
            <person name="Hollin W."/>
            <person name="Jaromczyk J."/>
            <person name="Johnson R.D."/>
            <person name="Khan A.K."/>
            <person name="Leistner E."/>
            <person name="Leuchtmann A."/>
            <person name="Li C."/>
            <person name="Liu J."/>
            <person name="Liu J."/>
            <person name="Liu M."/>
            <person name="Mace W."/>
            <person name="Machado C."/>
            <person name="Nagabhyru P."/>
            <person name="Pan J."/>
            <person name="Schmid J."/>
            <person name="Sugawara K."/>
            <person name="Steiner U."/>
            <person name="Takach J.E."/>
            <person name="Tanaka E."/>
            <person name="Webb J.S."/>
            <person name="Wilson E.V."/>
            <person name="Wiseman J.L."/>
            <person name="Yoshida R."/>
            <person name="Zeng Z."/>
        </authorList>
    </citation>
    <scope>NUCLEOTIDE SEQUENCE [LARGE SCALE GENOMIC DNA]</scope>
    <source>
        <strain evidence="14 15">20.1</strain>
    </source>
</reference>
<dbReference type="Pfam" id="PF17921">
    <property type="entry name" value="Integrase_H2C2"/>
    <property type="match status" value="1"/>
</dbReference>
<dbReference type="PANTHER" id="PTHR37984">
    <property type="entry name" value="PROTEIN CBG26694"/>
    <property type="match status" value="1"/>
</dbReference>
<comment type="subunit">
    <text evidence="2">Component of the NuA4 histone acetyltransferase complex.</text>
</comment>
<organism evidence="14 15">
    <name type="scientific">Claviceps purpurea (strain 20.1)</name>
    <name type="common">Ergot fungus</name>
    <name type="synonym">Sphacelia segetum</name>
    <dbReference type="NCBI Taxonomy" id="1111077"/>
    <lineage>
        <taxon>Eukaryota</taxon>
        <taxon>Fungi</taxon>
        <taxon>Dikarya</taxon>
        <taxon>Ascomycota</taxon>
        <taxon>Pezizomycotina</taxon>
        <taxon>Sordariomycetes</taxon>
        <taxon>Hypocreomycetidae</taxon>
        <taxon>Hypocreales</taxon>
        <taxon>Clavicipitaceae</taxon>
        <taxon>Claviceps</taxon>
    </lineage>
</organism>
<dbReference type="InterPro" id="IPR000477">
    <property type="entry name" value="RT_dom"/>
</dbReference>
<evidence type="ECO:0000256" key="1">
    <source>
        <dbReference type="ARBA" id="ARBA00004173"/>
    </source>
</evidence>
<dbReference type="SUPFAM" id="SSF56672">
    <property type="entry name" value="DNA/RNA polymerases"/>
    <property type="match status" value="1"/>
</dbReference>
<dbReference type="EMBL" id="CAGA01000038">
    <property type="protein sequence ID" value="CCE32206.1"/>
    <property type="molecule type" value="Genomic_DNA"/>
</dbReference>
<dbReference type="InterPro" id="IPR021109">
    <property type="entry name" value="Peptidase_aspartic_dom_sf"/>
</dbReference>
<keyword evidence="6" id="KW-0255">Endonuclease</keyword>
<dbReference type="PROSITE" id="PS50013">
    <property type="entry name" value="CHROMO_2"/>
    <property type="match status" value="1"/>
</dbReference>
<evidence type="ECO:0000313" key="15">
    <source>
        <dbReference type="Proteomes" id="UP000016801"/>
    </source>
</evidence>
<dbReference type="GO" id="GO:0016779">
    <property type="term" value="F:nucleotidyltransferase activity"/>
    <property type="evidence" value="ECO:0007669"/>
    <property type="project" value="UniProtKB-KW"/>
</dbReference>
<keyword evidence="9" id="KW-0511">Multifunctional enzyme</keyword>
<dbReference type="GO" id="GO:0005634">
    <property type="term" value="C:nucleus"/>
    <property type="evidence" value="ECO:0007669"/>
    <property type="project" value="UniProtKB-ARBA"/>
</dbReference>
<evidence type="ECO:0000313" key="14">
    <source>
        <dbReference type="EMBL" id="CCE32206.1"/>
    </source>
</evidence>
<gene>
    <name evidence="14" type="ORF">CPUR_06066</name>
</gene>
<feature type="region of interest" description="Disordered" evidence="10">
    <location>
        <begin position="1"/>
        <end position="23"/>
    </location>
</feature>
<dbReference type="Pfam" id="PF17919">
    <property type="entry name" value="RT_RNaseH_2"/>
    <property type="match status" value="1"/>
</dbReference>
<dbReference type="SUPFAM" id="SSF53098">
    <property type="entry name" value="Ribonuclease H-like"/>
    <property type="match status" value="1"/>
</dbReference>
<name>M1W2W0_CLAP2</name>
<evidence type="ECO:0000256" key="5">
    <source>
        <dbReference type="ARBA" id="ARBA00022722"/>
    </source>
</evidence>
<dbReference type="GO" id="GO:0005739">
    <property type="term" value="C:mitochondrion"/>
    <property type="evidence" value="ECO:0007669"/>
    <property type="project" value="UniProtKB-SubCell"/>
</dbReference>
<dbReference type="Pfam" id="PF00078">
    <property type="entry name" value="RVT_1"/>
    <property type="match status" value="1"/>
</dbReference>
<feature type="domain" description="Chromo" evidence="11">
    <location>
        <begin position="1545"/>
        <end position="1601"/>
    </location>
</feature>
<dbReference type="PROSITE" id="PS50878">
    <property type="entry name" value="RT_POL"/>
    <property type="match status" value="1"/>
</dbReference>
<dbReference type="Gene3D" id="2.40.70.10">
    <property type="entry name" value="Acid Proteases"/>
    <property type="match status" value="1"/>
</dbReference>
<dbReference type="GO" id="GO:0004519">
    <property type="term" value="F:endonuclease activity"/>
    <property type="evidence" value="ECO:0007669"/>
    <property type="project" value="UniProtKB-KW"/>
</dbReference>
<dbReference type="InterPro" id="IPR012337">
    <property type="entry name" value="RNaseH-like_sf"/>
</dbReference>
<dbReference type="InterPro" id="IPR041577">
    <property type="entry name" value="RT_RNaseH_2"/>
</dbReference>
<keyword evidence="6" id="KW-0378">Hydrolase</keyword>
<keyword evidence="3" id="KW-0808">Transferase</keyword>
<dbReference type="Gene3D" id="3.30.420.10">
    <property type="entry name" value="Ribonuclease H-like superfamily/Ribonuclease H"/>
    <property type="match status" value="1"/>
</dbReference>
<evidence type="ECO:0000256" key="4">
    <source>
        <dbReference type="ARBA" id="ARBA00022695"/>
    </source>
</evidence>
<dbReference type="InterPro" id="IPR043128">
    <property type="entry name" value="Rev_trsase/Diguanyl_cyclase"/>
</dbReference>
<dbReference type="InterPro" id="IPR043502">
    <property type="entry name" value="DNA/RNA_pol_sf"/>
</dbReference>
<dbReference type="VEuPathDB" id="FungiDB:CPUR_06066"/>
<dbReference type="GO" id="GO:0015074">
    <property type="term" value="P:DNA integration"/>
    <property type="evidence" value="ECO:0007669"/>
    <property type="project" value="InterPro"/>
</dbReference>
<dbReference type="InterPro" id="IPR050951">
    <property type="entry name" value="Retrovirus_Pol_polyprotein"/>
</dbReference>
<dbReference type="CDD" id="cd01647">
    <property type="entry name" value="RT_LTR"/>
    <property type="match status" value="1"/>
</dbReference>
<dbReference type="InterPro" id="IPR041588">
    <property type="entry name" value="Integrase_H2C2"/>
</dbReference>
<dbReference type="GO" id="GO:0006338">
    <property type="term" value="P:chromatin remodeling"/>
    <property type="evidence" value="ECO:0007669"/>
    <property type="project" value="UniProtKB-ARBA"/>
</dbReference>
<dbReference type="InterPro" id="IPR036397">
    <property type="entry name" value="RNaseH_sf"/>
</dbReference>
<keyword evidence="7" id="KW-0694">RNA-binding</keyword>
<dbReference type="PROSITE" id="PS50994">
    <property type="entry name" value="INTEGRASE"/>
    <property type="match status" value="1"/>
</dbReference>